<dbReference type="PANTHER" id="PTHR30582:SF33">
    <property type="entry name" value="EXPORTED PROTEIN"/>
    <property type="match status" value="1"/>
</dbReference>
<keyword evidence="5 6" id="KW-0961">Cell wall biogenesis/degradation</keyword>
<organism evidence="10 11">
    <name type="scientific">Amycolatopsis heterodermiae</name>
    <dbReference type="NCBI Taxonomy" id="3110235"/>
    <lineage>
        <taxon>Bacteria</taxon>
        <taxon>Bacillati</taxon>
        <taxon>Actinomycetota</taxon>
        <taxon>Actinomycetes</taxon>
        <taxon>Pseudonocardiales</taxon>
        <taxon>Pseudonocardiaceae</taxon>
        <taxon>Amycolatopsis</taxon>
    </lineage>
</organism>
<dbReference type="RefSeq" id="WP_323331019.1">
    <property type="nucleotide sequence ID" value="NZ_JAYFSI010000006.1"/>
</dbReference>
<feature type="active site" description="Nucleophile" evidence="6">
    <location>
        <position position="144"/>
    </location>
</feature>
<dbReference type="Pfam" id="PF03734">
    <property type="entry name" value="YkuD"/>
    <property type="match status" value="1"/>
</dbReference>
<feature type="chain" id="PRO_5046708548" evidence="8">
    <location>
        <begin position="21"/>
        <end position="169"/>
    </location>
</feature>
<evidence type="ECO:0000259" key="9">
    <source>
        <dbReference type="PROSITE" id="PS52029"/>
    </source>
</evidence>
<keyword evidence="2 10" id="KW-0808">Transferase</keyword>
<dbReference type="Proteomes" id="UP001304298">
    <property type="component" value="Unassembled WGS sequence"/>
</dbReference>
<evidence type="ECO:0000313" key="11">
    <source>
        <dbReference type="Proteomes" id="UP001304298"/>
    </source>
</evidence>
<dbReference type="PANTHER" id="PTHR30582">
    <property type="entry name" value="L,D-TRANSPEPTIDASE"/>
    <property type="match status" value="1"/>
</dbReference>
<dbReference type="CDD" id="cd16913">
    <property type="entry name" value="YkuD_like"/>
    <property type="match status" value="1"/>
</dbReference>
<reference evidence="10 11" key="1">
    <citation type="submission" date="2023-12" db="EMBL/GenBank/DDBJ databases">
        <title>Amycolatopsis sp. V23-08.</title>
        <authorList>
            <person name="Somphong A."/>
        </authorList>
    </citation>
    <scope>NUCLEOTIDE SEQUENCE [LARGE SCALE GENOMIC DNA]</scope>
    <source>
        <strain evidence="10 11">V23-08</strain>
    </source>
</reference>
<gene>
    <name evidence="10" type="ORF">VA596_27315</name>
</gene>
<sequence length="169" mass="17343">MRSTRAVALLGFLLVTAACAAPRETTPSLIAEPSTLPPTTSATPTPATTTPPPSPPCDVKTGACVSLSQHLAWLLRDGHVVRGPVPAGFGPPDQATPAGSFHVVWKDRDHHSSIYGTNMPNSVFFAAGGIAFHAGPLDAPSHGCVHLSDTDSAAFFDGLGVGDAVQVRA</sequence>
<evidence type="ECO:0000256" key="1">
    <source>
        <dbReference type="ARBA" id="ARBA00004752"/>
    </source>
</evidence>
<evidence type="ECO:0000256" key="5">
    <source>
        <dbReference type="ARBA" id="ARBA00023316"/>
    </source>
</evidence>
<feature type="region of interest" description="Disordered" evidence="7">
    <location>
        <begin position="26"/>
        <end position="57"/>
    </location>
</feature>
<evidence type="ECO:0000256" key="2">
    <source>
        <dbReference type="ARBA" id="ARBA00022679"/>
    </source>
</evidence>
<proteinExistence type="predicted"/>
<dbReference type="GO" id="GO:0016740">
    <property type="term" value="F:transferase activity"/>
    <property type="evidence" value="ECO:0007669"/>
    <property type="project" value="UniProtKB-KW"/>
</dbReference>
<dbReference type="PROSITE" id="PS51257">
    <property type="entry name" value="PROKAR_LIPOPROTEIN"/>
    <property type="match status" value="1"/>
</dbReference>
<accession>A0ABU5RAI7</accession>
<dbReference type="InterPro" id="IPR005490">
    <property type="entry name" value="LD_TPept_cat_dom"/>
</dbReference>
<dbReference type="InterPro" id="IPR050979">
    <property type="entry name" value="LD-transpeptidase"/>
</dbReference>
<comment type="caution">
    <text evidence="10">The sequence shown here is derived from an EMBL/GenBank/DDBJ whole genome shotgun (WGS) entry which is preliminary data.</text>
</comment>
<feature type="active site" description="Proton donor/acceptor" evidence="6">
    <location>
        <position position="133"/>
    </location>
</feature>
<dbReference type="InterPro" id="IPR038063">
    <property type="entry name" value="Transpep_catalytic_dom"/>
</dbReference>
<feature type="signal peptide" evidence="8">
    <location>
        <begin position="1"/>
        <end position="20"/>
    </location>
</feature>
<evidence type="ECO:0000256" key="3">
    <source>
        <dbReference type="ARBA" id="ARBA00022960"/>
    </source>
</evidence>
<keyword evidence="11" id="KW-1185">Reference proteome</keyword>
<dbReference type="EC" id="2.-.-.-" evidence="10"/>
<dbReference type="EMBL" id="JAYFSI010000006">
    <property type="protein sequence ID" value="MEA5363270.1"/>
    <property type="molecule type" value="Genomic_DNA"/>
</dbReference>
<comment type="pathway">
    <text evidence="1 6">Cell wall biogenesis; peptidoglycan biosynthesis.</text>
</comment>
<evidence type="ECO:0000256" key="8">
    <source>
        <dbReference type="SAM" id="SignalP"/>
    </source>
</evidence>
<evidence type="ECO:0000313" key="10">
    <source>
        <dbReference type="EMBL" id="MEA5363270.1"/>
    </source>
</evidence>
<name>A0ABU5RAI7_9PSEU</name>
<keyword evidence="4 6" id="KW-0573">Peptidoglycan synthesis</keyword>
<evidence type="ECO:0000256" key="7">
    <source>
        <dbReference type="SAM" id="MobiDB-lite"/>
    </source>
</evidence>
<dbReference type="SUPFAM" id="SSF141523">
    <property type="entry name" value="L,D-transpeptidase catalytic domain-like"/>
    <property type="match status" value="1"/>
</dbReference>
<protein>
    <submittedName>
        <fullName evidence="10">L,D-transpeptidase</fullName>
        <ecNumber evidence="10">2.-.-.-</ecNumber>
    </submittedName>
</protein>
<feature type="compositionally biased region" description="Low complexity" evidence="7">
    <location>
        <begin position="33"/>
        <end position="48"/>
    </location>
</feature>
<evidence type="ECO:0000256" key="4">
    <source>
        <dbReference type="ARBA" id="ARBA00022984"/>
    </source>
</evidence>
<keyword evidence="8" id="KW-0732">Signal</keyword>
<dbReference type="Gene3D" id="2.40.440.10">
    <property type="entry name" value="L,D-transpeptidase catalytic domain-like"/>
    <property type="match status" value="1"/>
</dbReference>
<evidence type="ECO:0000256" key="6">
    <source>
        <dbReference type="PROSITE-ProRule" id="PRU01373"/>
    </source>
</evidence>
<dbReference type="PROSITE" id="PS52029">
    <property type="entry name" value="LD_TPASE"/>
    <property type="match status" value="1"/>
</dbReference>
<keyword evidence="3 6" id="KW-0133">Cell shape</keyword>
<feature type="domain" description="L,D-TPase catalytic" evidence="9">
    <location>
        <begin position="61"/>
        <end position="168"/>
    </location>
</feature>